<dbReference type="PROSITE" id="PS50191">
    <property type="entry name" value="CRAL_TRIO"/>
    <property type="match status" value="1"/>
</dbReference>
<reference evidence="2" key="1">
    <citation type="submission" date="2013-07" db="EMBL/GenBank/DDBJ databases">
        <authorList>
            <person name="Geib S."/>
        </authorList>
    </citation>
    <scope>NUCLEOTIDE SEQUENCE</scope>
</reference>
<proteinExistence type="evidence at transcript level"/>
<dbReference type="Gene3D" id="1.20.5.1200">
    <property type="entry name" value="Alpha-tocopherol transfer"/>
    <property type="match status" value="1"/>
</dbReference>
<dbReference type="SMART" id="SM00516">
    <property type="entry name" value="SEC14"/>
    <property type="match status" value="1"/>
</dbReference>
<dbReference type="Pfam" id="PF00650">
    <property type="entry name" value="CRAL_TRIO"/>
    <property type="match status" value="1"/>
</dbReference>
<accession>W8C5Z9</accession>
<dbReference type="InterPro" id="IPR001251">
    <property type="entry name" value="CRAL-TRIO_dom"/>
</dbReference>
<dbReference type="SUPFAM" id="SSF46938">
    <property type="entry name" value="CRAL/TRIO N-terminal domain"/>
    <property type="match status" value="1"/>
</dbReference>
<reference evidence="2" key="2">
    <citation type="journal article" date="2014" name="BMC Genomics">
        <title>A genomic perspective to assessing quality of mass-reared SIT flies used in Mediterranean fruit fly (Ceratitis capitata) eradication in California.</title>
        <authorList>
            <person name="Calla B."/>
            <person name="Hall B."/>
            <person name="Hou S."/>
            <person name="Geib S.M."/>
        </authorList>
    </citation>
    <scope>NUCLEOTIDE SEQUENCE</scope>
</reference>
<dbReference type="Gene3D" id="3.40.525.10">
    <property type="entry name" value="CRAL-TRIO lipid binding domain"/>
    <property type="match status" value="1"/>
</dbReference>
<feature type="domain" description="CRAL-TRIO" evidence="1">
    <location>
        <begin position="73"/>
        <end position="270"/>
    </location>
</feature>
<dbReference type="OrthoDB" id="7837562at2759"/>
<dbReference type="InterPro" id="IPR036865">
    <property type="entry name" value="CRAL-TRIO_dom_sf"/>
</dbReference>
<dbReference type="PANTHER" id="PTHR10174:SF222">
    <property type="entry name" value="GH10083P-RELATED"/>
    <property type="match status" value="1"/>
</dbReference>
<dbReference type="EMBL" id="GAMC01004599">
    <property type="protein sequence ID" value="JAC01957.1"/>
    <property type="molecule type" value="mRNA"/>
</dbReference>
<organism evidence="2">
    <name type="scientific">Ceratitis capitata</name>
    <name type="common">Mediterranean fruit fly</name>
    <name type="synonym">Tephritis capitata</name>
    <dbReference type="NCBI Taxonomy" id="7213"/>
    <lineage>
        <taxon>Eukaryota</taxon>
        <taxon>Metazoa</taxon>
        <taxon>Ecdysozoa</taxon>
        <taxon>Arthropoda</taxon>
        <taxon>Hexapoda</taxon>
        <taxon>Insecta</taxon>
        <taxon>Pterygota</taxon>
        <taxon>Neoptera</taxon>
        <taxon>Endopterygota</taxon>
        <taxon>Diptera</taxon>
        <taxon>Brachycera</taxon>
        <taxon>Muscomorpha</taxon>
        <taxon>Tephritoidea</taxon>
        <taxon>Tephritidae</taxon>
        <taxon>Ceratitis</taxon>
        <taxon>Ceratitis</taxon>
    </lineage>
</organism>
<evidence type="ECO:0000259" key="1">
    <source>
        <dbReference type="PROSITE" id="PS50191"/>
    </source>
</evidence>
<gene>
    <name evidence="2" type="primary">TTPA</name>
</gene>
<dbReference type="GO" id="GO:1902936">
    <property type="term" value="F:phosphatidylinositol bisphosphate binding"/>
    <property type="evidence" value="ECO:0007669"/>
    <property type="project" value="TreeGrafter"/>
</dbReference>
<dbReference type="CDD" id="cd00170">
    <property type="entry name" value="SEC14"/>
    <property type="match status" value="1"/>
</dbReference>
<dbReference type="PANTHER" id="PTHR10174">
    <property type="entry name" value="ALPHA-TOCOPHEROL TRANSFER PROTEIN-RELATED"/>
    <property type="match status" value="1"/>
</dbReference>
<dbReference type="SUPFAM" id="SSF52087">
    <property type="entry name" value="CRAL/TRIO domain"/>
    <property type="match status" value="1"/>
</dbReference>
<evidence type="ECO:0000313" key="2">
    <source>
        <dbReference type="EMBL" id="JAC01957.1"/>
    </source>
</evidence>
<dbReference type="GO" id="GO:0016020">
    <property type="term" value="C:membrane"/>
    <property type="evidence" value="ECO:0007669"/>
    <property type="project" value="TreeGrafter"/>
</dbReference>
<dbReference type="InterPro" id="IPR036273">
    <property type="entry name" value="CRAL/TRIO_N_dom_sf"/>
</dbReference>
<protein>
    <submittedName>
        <fullName evidence="2">Alpha-tocopherol transfer protein</fullName>
    </submittedName>
</protein>
<name>W8C5Z9_CERCA</name>
<sequence length="307" mass="36392">MVSQQLNKKLDELEQWFKENPKLPEKIDRILLRRFFKCMYYDVEATKKLIELNFSIRNKNPHIFLDRDPDDEEVKAIREVVEMVPLPGLTPEGYKLLFFRLADTDPKKLNSATECKAFFMLGDCRFSATDIEETPTTQHETVNDVKTSDTNDTEAENVDDILEDNFISNGEVQICDISGYTLSHMARISFSLLRMYMTFLQEAYPVRLRSMHIINCPPFLNKMIAIVKPFIHEDVYKMIHFHTDGMESLFEYIPREMLPNEYGGNAGEIAELKKIWTDELKVKRDFLMDEKYWKMDQTQNSRRWYWF</sequence>
<dbReference type="AlphaFoldDB" id="W8C5Z9"/>